<keyword evidence="1" id="KW-0812">Transmembrane</keyword>
<dbReference type="GO" id="GO:0005886">
    <property type="term" value="C:plasma membrane"/>
    <property type="evidence" value="ECO:0007669"/>
    <property type="project" value="TreeGrafter"/>
</dbReference>
<dbReference type="PIRSF" id="PIRSF026166">
    <property type="entry name" value="UCP026166"/>
    <property type="match status" value="1"/>
</dbReference>
<dbReference type="InterPro" id="IPR016833">
    <property type="entry name" value="Put_Na-Bile_cotransptr"/>
</dbReference>
<reference evidence="2 3" key="1">
    <citation type="journal article" date="2015" name="Genome Announc.">
        <title>Genome Sequences of Oblitimonas alkaliphila gen. nov. sp. nov. (Proposed), a Novel Bacterium of the Pseudomonadaceae Family.</title>
        <authorList>
            <person name="Lauer A.C."/>
            <person name="Nicholson A.C."/>
            <person name="Humrighouse B.W."/>
            <person name="Emery B."/>
            <person name="Drobish A."/>
            <person name="Juieng P."/>
            <person name="Loparev V."/>
            <person name="McQuiston J.R."/>
        </authorList>
    </citation>
    <scope>NUCLEOTIDE SEQUENCE [LARGE SCALE GENOMIC DNA]</scope>
    <source>
        <strain evidence="2 3">E5571</strain>
    </source>
</reference>
<feature type="transmembrane region" description="Helical" evidence="1">
    <location>
        <begin position="166"/>
        <end position="184"/>
    </location>
</feature>
<feature type="transmembrane region" description="Helical" evidence="1">
    <location>
        <begin position="7"/>
        <end position="26"/>
    </location>
</feature>
<dbReference type="KEGG" id="pbb:AKN87_09150"/>
<feature type="transmembrane region" description="Helical" evidence="1">
    <location>
        <begin position="205"/>
        <end position="224"/>
    </location>
</feature>
<evidence type="ECO:0000313" key="2">
    <source>
        <dbReference type="EMBL" id="AKX59679.1"/>
    </source>
</evidence>
<dbReference type="PATRIC" id="fig|1697053.3.peg.1858"/>
<dbReference type="AlphaFoldDB" id="A0A0K1XEJ8"/>
<organism evidence="2 3">
    <name type="scientific">Thiopseudomonas alkaliphila</name>
    <dbReference type="NCBI Taxonomy" id="1697053"/>
    <lineage>
        <taxon>Bacteria</taxon>
        <taxon>Pseudomonadati</taxon>
        <taxon>Pseudomonadota</taxon>
        <taxon>Gammaproteobacteria</taxon>
        <taxon>Pseudomonadales</taxon>
        <taxon>Pseudomonadaceae</taxon>
        <taxon>Thiopseudomonas</taxon>
    </lineage>
</organism>
<dbReference type="Proteomes" id="UP000063953">
    <property type="component" value="Chromosome"/>
</dbReference>
<dbReference type="Pfam" id="PF13593">
    <property type="entry name" value="SBF_like"/>
    <property type="match status" value="1"/>
</dbReference>
<dbReference type="STRING" id="1697053.AKN87_09150"/>
<sequence length="326" mass="35359">MLAKLRILFDNFTLILIAVIVTASLLPAHGQGALVFEWITAFAIALLFFLHGSKLSRSAIIAGAMHWRLHLLVFACTFILFPILMLGLQPVLRPLLGDELWVGMLYLSALPGTVQSAIAFTSMARGNIPAAVCNASASSLVGILVTPLLVKILLDADAGTTGMLEAVLKISVQLLLPFIAGHLMRRWIGDWIDRNRNWLKNVDQGSILLVVYTAFSAAVVGGLWSAVPPLSLLLLTVVCSVILAIVLWMTTTLARRLHFNKEDEITIVFCGSKKSMATGVPMAQVLFAGGAVGPAILPLMIFHQIQLMVCAVMAQHYAKRENLPED</sequence>
<evidence type="ECO:0000256" key="1">
    <source>
        <dbReference type="SAM" id="Phobius"/>
    </source>
</evidence>
<keyword evidence="1" id="KW-1133">Transmembrane helix</keyword>
<feature type="transmembrane region" description="Helical" evidence="1">
    <location>
        <begin position="230"/>
        <end position="251"/>
    </location>
</feature>
<feature type="transmembrane region" description="Helical" evidence="1">
    <location>
        <begin position="132"/>
        <end position="154"/>
    </location>
</feature>
<gene>
    <name evidence="2" type="ORF">AKN88_06860</name>
</gene>
<evidence type="ECO:0000313" key="3">
    <source>
        <dbReference type="Proteomes" id="UP000063953"/>
    </source>
</evidence>
<feature type="transmembrane region" description="Helical" evidence="1">
    <location>
        <begin position="71"/>
        <end position="88"/>
    </location>
</feature>
<dbReference type="PANTHER" id="PTHR18640:SF5">
    <property type="entry name" value="SODIUM_BILE ACID COTRANSPORTER 7"/>
    <property type="match status" value="1"/>
</dbReference>
<dbReference type="PANTHER" id="PTHR18640">
    <property type="entry name" value="SOLUTE CARRIER FAMILY 10 MEMBER 7"/>
    <property type="match status" value="1"/>
</dbReference>
<dbReference type="InterPro" id="IPR038770">
    <property type="entry name" value="Na+/solute_symporter_sf"/>
</dbReference>
<name>A0A0K1XEJ8_9GAMM</name>
<keyword evidence="3" id="KW-1185">Reference proteome</keyword>
<dbReference type="Gene3D" id="1.20.1530.20">
    <property type="match status" value="1"/>
</dbReference>
<feature type="transmembrane region" description="Helical" evidence="1">
    <location>
        <begin position="100"/>
        <end position="120"/>
    </location>
</feature>
<keyword evidence="1" id="KW-0472">Membrane</keyword>
<feature type="transmembrane region" description="Helical" evidence="1">
    <location>
        <begin position="32"/>
        <end position="50"/>
    </location>
</feature>
<dbReference type="EMBL" id="CP012365">
    <property type="protein sequence ID" value="AKX59679.1"/>
    <property type="molecule type" value="Genomic_DNA"/>
</dbReference>
<protein>
    <submittedName>
        <fullName evidence="2">Bile acid:sodium symporter</fullName>
    </submittedName>
</protein>
<accession>A0A0K1XEJ8</accession>
<proteinExistence type="predicted"/>